<proteinExistence type="predicted"/>
<dbReference type="EMBL" id="SFCI01000434">
    <property type="protein sequence ID" value="TFY79837.1"/>
    <property type="molecule type" value="Genomic_DNA"/>
</dbReference>
<keyword evidence="2" id="KW-0472">Membrane</keyword>
<evidence type="ECO:0000313" key="4">
    <source>
        <dbReference type="Proteomes" id="UP000298061"/>
    </source>
</evidence>
<protein>
    <submittedName>
        <fullName evidence="3">Uncharacterized protein</fullName>
    </submittedName>
</protein>
<keyword evidence="2" id="KW-0812">Transmembrane</keyword>
<dbReference type="AlphaFoldDB" id="A0A4Z0A0H9"/>
<name>A0A4Z0A0H9_9AGAM</name>
<dbReference type="Proteomes" id="UP000298061">
    <property type="component" value="Unassembled WGS sequence"/>
</dbReference>
<dbReference type="InterPro" id="IPR028018">
    <property type="entry name" value="DUF4646"/>
</dbReference>
<dbReference type="Pfam" id="PF15496">
    <property type="entry name" value="DUF4646"/>
    <property type="match status" value="1"/>
</dbReference>
<evidence type="ECO:0000256" key="2">
    <source>
        <dbReference type="SAM" id="Phobius"/>
    </source>
</evidence>
<comment type="caution">
    <text evidence="3">The sequence shown here is derived from an EMBL/GenBank/DDBJ whole genome shotgun (WGS) entry which is preliminary data.</text>
</comment>
<reference evidence="3 4" key="1">
    <citation type="submission" date="2019-02" db="EMBL/GenBank/DDBJ databases">
        <title>Genome sequencing of the rare red list fungi Hericium alpestre (H. flagellum).</title>
        <authorList>
            <person name="Buettner E."/>
            <person name="Kellner H."/>
        </authorList>
    </citation>
    <scope>NUCLEOTIDE SEQUENCE [LARGE SCALE GENOMIC DNA]</scope>
    <source>
        <strain evidence="3 4">DSM 108284</strain>
    </source>
</reference>
<keyword evidence="2" id="KW-1133">Transmembrane helix</keyword>
<evidence type="ECO:0000313" key="3">
    <source>
        <dbReference type="EMBL" id="TFY79837.1"/>
    </source>
</evidence>
<evidence type="ECO:0000256" key="1">
    <source>
        <dbReference type="SAM" id="MobiDB-lite"/>
    </source>
</evidence>
<feature type="region of interest" description="Disordered" evidence="1">
    <location>
        <begin position="98"/>
        <end position="130"/>
    </location>
</feature>
<accession>A0A4Z0A0H9</accession>
<dbReference type="OrthoDB" id="5314275at2759"/>
<feature type="transmembrane region" description="Helical" evidence="2">
    <location>
        <begin position="37"/>
        <end position="60"/>
    </location>
</feature>
<dbReference type="STRING" id="135208.A0A4Z0A0H9"/>
<keyword evidence="4" id="KW-1185">Reference proteome</keyword>
<organism evidence="3 4">
    <name type="scientific">Hericium alpestre</name>
    <dbReference type="NCBI Taxonomy" id="135208"/>
    <lineage>
        <taxon>Eukaryota</taxon>
        <taxon>Fungi</taxon>
        <taxon>Dikarya</taxon>
        <taxon>Basidiomycota</taxon>
        <taxon>Agaricomycotina</taxon>
        <taxon>Agaricomycetes</taxon>
        <taxon>Russulales</taxon>
        <taxon>Hericiaceae</taxon>
        <taxon>Hericium</taxon>
    </lineage>
</organism>
<gene>
    <name evidence="3" type="ORF">EWM64_g4179</name>
</gene>
<sequence length="142" mass="16070">MYPCPGYLAVHDVRPEDFSRLLEDCHLLGKLHPGEHAVAMLSPLVLGVGFLPGFFVTYALQKNFKRSHVKHVGELLQVWDEAFFRPRRLKIWIEKGKVQQAKDDVAAASRPPPPPLTEDEEKAAKKAKKANRERVFLCISNA</sequence>